<dbReference type="GO" id="GO:0006974">
    <property type="term" value="P:DNA damage response"/>
    <property type="evidence" value="ECO:0007669"/>
    <property type="project" value="TreeGrafter"/>
</dbReference>
<gene>
    <name evidence="2" type="ORF">SDC9_32260</name>
</gene>
<organism evidence="2">
    <name type="scientific">bioreactor metagenome</name>
    <dbReference type="NCBI Taxonomy" id="1076179"/>
    <lineage>
        <taxon>unclassified sequences</taxon>
        <taxon>metagenomes</taxon>
        <taxon>ecological metagenomes</taxon>
    </lineage>
</organism>
<dbReference type="InterPro" id="IPR007497">
    <property type="entry name" value="SIMPL/DUF541"/>
</dbReference>
<evidence type="ECO:0000313" key="2">
    <source>
        <dbReference type="EMBL" id="MPL86280.1"/>
    </source>
</evidence>
<reference evidence="2" key="1">
    <citation type="submission" date="2019-08" db="EMBL/GenBank/DDBJ databases">
        <authorList>
            <person name="Kucharzyk K."/>
            <person name="Murdoch R.W."/>
            <person name="Higgins S."/>
            <person name="Loffler F."/>
        </authorList>
    </citation>
    <scope>NUCLEOTIDE SEQUENCE</scope>
</reference>
<feature type="transmembrane region" description="Helical" evidence="1">
    <location>
        <begin position="6"/>
        <end position="26"/>
    </location>
</feature>
<evidence type="ECO:0000256" key="1">
    <source>
        <dbReference type="SAM" id="Phobius"/>
    </source>
</evidence>
<keyword evidence="1" id="KW-1133">Transmembrane helix</keyword>
<accession>A0A644V4L5</accession>
<dbReference type="PIRSF" id="PIRSF029033">
    <property type="entry name" value="UCP029033"/>
    <property type="match status" value="1"/>
</dbReference>
<dbReference type="Pfam" id="PF04402">
    <property type="entry name" value="SIMPL"/>
    <property type="match status" value="1"/>
</dbReference>
<dbReference type="InterPro" id="IPR016907">
    <property type="entry name" value="UCP029033"/>
</dbReference>
<keyword evidence="1" id="KW-0472">Membrane</keyword>
<sequence length="233" mass="26227">MKNRIIEASILALGFCVLGLMLYMGINSFKDKDRVVSVKGLAEMEVPANKIIWPLMYKDLGDDLISLYNNINTKNKAIIAFLKSNGIAEEEISVAAPEILDLKAERYNTTVPEFRYNATSVITVTSNNVDKVRKLMSEQTELLKQGIAISGGDYRFNVSYEFTGLNEIKPGMIEEATRNARLAAEKFAKDSNSKLGKIRDAYQGQFTITDRDSNTPYIKNVRVVTTVNYYLKR</sequence>
<keyword evidence="1" id="KW-0812">Transmembrane</keyword>
<evidence type="ECO:0008006" key="3">
    <source>
        <dbReference type="Google" id="ProtNLM"/>
    </source>
</evidence>
<protein>
    <recommendedName>
        <fullName evidence="3">SIMPL domain-containing protein</fullName>
    </recommendedName>
</protein>
<dbReference type="PANTHER" id="PTHR34387:SF2">
    <property type="entry name" value="SLR1258 PROTEIN"/>
    <property type="match status" value="1"/>
</dbReference>
<dbReference type="PANTHER" id="PTHR34387">
    <property type="entry name" value="SLR1258 PROTEIN"/>
    <property type="match status" value="1"/>
</dbReference>
<comment type="caution">
    <text evidence="2">The sequence shown here is derived from an EMBL/GenBank/DDBJ whole genome shotgun (WGS) entry which is preliminary data.</text>
</comment>
<proteinExistence type="predicted"/>
<dbReference type="AlphaFoldDB" id="A0A644V4L5"/>
<name>A0A644V4L5_9ZZZZ</name>
<dbReference type="InterPro" id="IPR052022">
    <property type="entry name" value="26kDa_periplasmic_antigen"/>
</dbReference>
<dbReference type="EMBL" id="VSSQ01000219">
    <property type="protein sequence ID" value="MPL86280.1"/>
    <property type="molecule type" value="Genomic_DNA"/>
</dbReference>